<keyword evidence="2" id="KW-1185">Reference proteome</keyword>
<protein>
    <submittedName>
        <fullName evidence="1">Uncharacterized protein</fullName>
    </submittedName>
</protein>
<sequence>MESIRNQTTDRYIFAHYIFTNNGVSANTSSNNQQALSERSHNQNCNIDSNLCNFNLEFQHANRHNSSYFNLEFKYMFMLSFRIPF</sequence>
<evidence type="ECO:0000313" key="2">
    <source>
        <dbReference type="Proteomes" id="UP000291404"/>
    </source>
</evidence>
<dbReference type="AlphaFoldDB" id="A0A4Q9KQ52"/>
<reference evidence="1 2" key="1">
    <citation type="submission" date="2017-12" db="EMBL/GenBank/DDBJ databases">
        <authorList>
            <person name="Pombert J.-F."/>
            <person name="Haag K.L."/>
            <person name="Ebert D."/>
        </authorList>
    </citation>
    <scope>NUCLEOTIDE SEQUENCE [LARGE SCALE GENOMIC DNA]</scope>
    <source>
        <strain evidence="1">BE-OM-2</strain>
    </source>
</reference>
<name>A0A4Q9KQ52_9MICR</name>
<dbReference type="EMBL" id="PITI01003391">
    <property type="protein sequence ID" value="TBT96762.1"/>
    <property type="molecule type" value="Genomic_DNA"/>
</dbReference>
<proteinExistence type="predicted"/>
<gene>
    <name evidence="1" type="ORF">CWI36_3391p0010</name>
</gene>
<evidence type="ECO:0000313" key="1">
    <source>
        <dbReference type="EMBL" id="TBT96762.1"/>
    </source>
</evidence>
<dbReference type="VEuPathDB" id="MicrosporidiaDB:CWI36_3391p0010"/>
<comment type="caution">
    <text evidence="1">The sequence shown here is derived from an EMBL/GenBank/DDBJ whole genome shotgun (WGS) entry which is preliminary data.</text>
</comment>
<organism evidence="1 2">
    <name type="scientific">Hamiltosporidium magnivora</name>
    <dbReference type="NCBI Taxonomy" id="148818"/>
    <lineage>
        <taxon>Eukaryota</taxon>
        <taxon>Fungi</taxon>
        <taxon>Fungi incertae sedis</taxon>
        <taxon>Microsporidia</taxon>
        <taxon>Dubosqiidae</taxon>
        <taxon>Hamiltosporidium</taxon>
    </lineage>
</organism>
<dbReference type="Proteomes" id="UP000291404">
    <property type="component" value="Unassembled WGS sequence"/>
</dbReference>
<accession>A0A4Q9KQ52</accession>